<sequence>MEHSRCCTVRQYPGYEAETTSDQVIEPLPVSNLPILGQIVRQKLSEGRKVTCHLLGVILEENTPSITLIFLLNLWMKSLFWSDSTLLTLFLEETSNYMIIYTRSPVGD</sequence>
<keyword evidence="2" id="KW-1185">Reference proteome</keyword>
<protein>
    <submittedName>
        <fullName evidence="1">Uncharacterized protein</fullName>
    </submittedName>
</protein>
<reference evidence="1 2" key="1">
    <citation type="journal article" date="2023" name="Hortic Res">
        <title>Pangenome of water caltrop reveals structural variations and asymmetric subgenome divergence after allopolyploidization.</title>
        <authorList>
            <person name="Zhang X."/>
            <person name="Chen Y."/>
            <person name="Wang L."/>
            <person name="Yuan Y."/>
            <person name="Fang M."/>
            <person name="Shi L."/>
            <person name="Lu R."/>
            <person name="Comes H.P."/>
            <person name="Ma Y."/>
            <person name="Chen Y."/>
            <person name="Huang G."/>
            <person name="Zhou Y."/>
            <person name="Zheng Z."/>
            <person name="Qiu Y."/>
        </authorList>
    </citation>
    <scope>NUCLEOTIDE SEQUENCE [LARGE SCALE GENOMIC DNA]</scope>
    <source>
        <strain evidence="1">F231</strain>
    </source>
</reference>
<dbReference type="Proteomes" id="UP001346149">
    <property type="component" value="Unassembled WGS sequence"/>
</dbReference>
<evidence type="ECO:0000313" key="2">
    <source>
        <dbReference type="Proteomes" id="UP001346149"/>
    </source>
</evidence>
<dbReference type="EMBL" id="JAXQNO010000004">
    <property type="protein sequence ID" value="KAK4800123.1"/>
    <property type="molecule type" value="Genomic_DNA"/>
</dbReference>
<gene>
    <name evidence="1" type="ORF">SAY86_025488</name>
</gene>
<name>A0AAN7MXE4_TRANT</name>
<proteinExistence type="predicted"/>
<dbReference type="AlphaFoldDB" id="A0AAN7MXE4"/>
<comment type="caution">
    <text evidence="1">The sequence shown here is derived from an EMBL/GenBank/DDBJ whole genome shotgun (WGS) entry which is preliminary data.</text>
</comment>
<organism evidence="1 2">
    <name type="scientific">Trapa natans</name>
    <name type="common">Water chestnut</name>
    <dbReference type="NCBI Taxonomy" id="22666"/>
    <lineage>
        <taxon>Eukaryota</taxon>
        <taxon>Viridiplantae</taxon>
        <taxon>Streptophyta</taxon>
        <taxon>Embryophyta</taxon>
        <taxon>Tracheophyta</taxon>
        <taxon>Spermatophyta</taxon>
        <taxon>Magnoliopsida</taxon>
        <taxon>eudicotyledons</taxon>
        <taxon>Gunneridae</taxon>
        <taxon>Pentapetalae</taxon>
        <taxon>rosids</taxon>
        <taxon>malvids</taxon>
        <taxon>Myrtales</taxon>
        <taxon>Lythraceae</taxon>
        <taxon>Trapa</taxon>
    </lineage>
</organism>
<accession>A0AAN7MXE4</accession>
<evidence type="ECO:0000313" key="1">
    <source>
        <dbReference type="EMBL" id="KAK4800123.1"/>
    </source>
</evidence>